<organism evidence="1">
    <name type="scientific">Streptomyces sp. SID12501</name>
    <dbReference type="NCBI Taxonomy" id="2706042"/>
    <lineage>
        <taxon>Bacteria</taxon>
        <taxon>Bacillati</taxon>
        <taxon>Actinomycetota</taxon>
        <taxon>Actinomycetes</taxon>
        <taxon>Kitasatosporales</taxon>
        <taxon>Streptomycetaceae</taxon>
        <taxon>Streptomyces</taxon>
    </lineage>
</organism>
<dbReference type="AlphaFoldDB" id="A0A6B3BVT8"/>
<evidence type="ECO:0000313" key="1">
    <source>
        <dbReference type="EMBL" id="NEC88511.1"/>
    </source>
</evidence>
<proteinExistence type="predicted"/>
<reference evidence="1" key="1">
    <citation type="submission" date="2020-01" db="EMBL/GenBank/DDBJ databases">
        <title>Insect and environment-associated Actinomycetes.</title>
        <authorList>
            <person name="Currrie C."/>
            <person name="Chevrette M."/>
            <person name="Carlson C."/>
            <person name="Stubbendieck R."/>
            <person name="Wendt-Pienkowski E."/>
        </authorList>
    </citation>
    <scope>NUCLEOTIDE SEQUENCE</scope>
    <source>
        <strain evidence="1">SID12501</strain>
    </source>
</reference>
<dbReference type="Pfam" id="PF12006">
    <property type="entry name" value="DUF3500"/>
    <property type="match status" value="1"/>
</dbReference>
<protein>
    <submittedName>
        <fullName evidence="1">DUF3500 domain-containing protein</fullName>
    </submittedName>
</protein>
<dbReference type="PANTHER" id="PTHR37489:SF1">
    <property type="entry name" value="DUF3500 DOMAIN-CONTAINING PROTEIN"/>
    <property type="match status" value="1"/>
</dbReference>
<sequence length="340" mass="35865">MATAALVATALATGDAGTGPGTRSDITAVAYSAEATAASETLTAVNAFLATLSTTQKSTAQASRTQTNLSQWSNLPDGLFTRAGLRMDTLTSTQQAAVLTILRAALSDEGYEQVTGITTADGVLHTATGSDDYGSDHYWIRVLGTPSSTGKWTVQYGGHHLAVNITLTGDTMTLAPTLFGVQPATYTLNGVSYEPLAGETDKAFAVVQSLNSTQLDAAVLDTAVTEIVLGAGQDGKTLAYEGVKASTFTTAQKTLLLDLITEWISPLNDEQNASKLESAEANIDSTYFAWYGSTSSDQPIYYRVQSPDFTIEFAHQRNMGGISHIHAIYRESGNDYGAGD</sequence>
<dbReference type="PANTHER" id="PTHR37489">
    <property type="entry name" value="DUF3500 DOMAIN-CONTAINING PROTEIN"/>
    <property type="match status" value="1"/>
</dbReference>
<comment type="caution">
    <text evidence="1">The sequence shown here is derived from an EMBL/GenBank/DDBJ whole genome shotgun (WGS) entry which is preliminary data.</text>
</comment>
<gene>
    <name evidence="1" type="ORF">G3I71_22450</name>
</gene>
<dbReference type="InterPro" id="IPR021889">
    <property type="entry name" value="DUF3500"/>
</dbReference>
<name>A0A6B3BVT8_9ACTN</name>
<dbReference type="EMBL" id="JAAGLU010000018">
    <property type="protein sequence ID" value="NEC88511.1"/>
    <property type="molecule type" value="Genomic_DNA"/>
</dbReference>
<accession>A0A6B3BVT8</accession>